<dbReference type="InterPro" id="IPR027417">
    <property type="entry name" value="P-loop_NTPase"/>
</dbReference>
<sequence length="766" mass="86342">MLKSNGILVKQIDGKYLRAGPCKNLDFNEEKDRSEFVRLASELAKTFTEEGFVSIISIVAPLHEDRQKARDSHEQDGLKFVDVFVDRSRAECDAETGLRRNVINPIDADYEPPTNPDVHLKRIGNNVDELTRQLTSRLVGYKIVQPLFAQPQSPFSPSISSPRSTVPSPFTATPSPSSTIYSSDSDLGAGDLDEEGDSVPKFKLPRKSDIRTIFDYVKSVLVQRGFVGKDEEIDKHPLFFVEEWTTHYETHKAGMEKFFPVKLPISTRSRSVTPTTTPTKGAKTPTKGAKTPQKHDVKSPEKNEWEGCIPLYWDGSTLCYGGFRKGFPHFQKCKHCWSNSQSQGSLCGNHSTTRFKHLAVLHDANEWTTCTHATLFYQGVHKKVWTPDLVNKSGCNIILVQKYLSDHPNAQFTPIYEKSFLLSSPERLTVTHSITLSISLITLFRNMENIESDAPIKPHSFLHKQLYMDNANLAAVEKILEGNGVTFTVGNDDDDSSSSLINKDRYCSKLPRIYCGVEPNNKPPEAETVISNSSRKNLARVCKKLYLNILLRNRSELLVTIDEELFSLQVTNWLMVVGAMSCRGVLPLIKVPQKVKESSKYYVDLVLKPLLEYNFPNLHGKIIIKVIFHHDGASSQTAKLTQDYANDLEPRLGIKIIWNSEIPIQSPDISQIDLFDSDQFKSGPIYQTPLLDEQLAIANNIDTSKSFKQWTDQQKDVFDLVKKDCTRKEGLGHAALVLAEMKGQSYNGILIQRDNKKYENSSIPII</sequence>
<organism evidence="7 8">
    <name type="scientific">Folsomia candida</name>
    <name type="common">Springtail</name>
    <dbReference type="NCBI Taxonomy" id="158441"/>
    <lineage>
        <taxon>Eukaryota</taxon>
        <taxon>Metazoa</taxon>
        <taxon>Ecdysozoa</taxon>
        <taxon>Arthropoda</taxon>
        <taxon>Hexapoda</taxon>
        <taxon>Collembola</taxon>
        <taxon>Entomobryomorpha</taxon>
        <taxon>Isotomoidea</taxon>
        <taxon>Isotomidae</taxon>
        <taxon>Proisotominae</taxon>
        <taxon>Folsomia</taxon>
    </lineage>
</organism>
<dbReference type="STRING" id="158441.A0A226EY72"/>
<keyword evidence="3" id="KW-0547">Nucleotide-binding</keyword>
<evidence type="ECO:0000256" key="2">
    <source>
        <dbReference type="ARBA" id="ARBA00022679"/>
    </source>
</evidence>
<feature type="compositionally biased region" description="Low complexity" evidence="5">
    <location>
        <begin position="273"/>
        <end position="291"/>
    </location>
</feature>
<dbReference type="GO" id="GO:0005524">
    <property type="term" value="F:ATP binding"/>
    <property type="evidence" value="ECO:0007669"/>
    <property type="project" value="UniProtKB-KW"/>
</dbReference>
<name>A0A226EY72_FOLCA</name>
<comment type="caution">
    <text evidence="7">The sequence shown here is derived from an EMBL/GenBank/DDBJ whole genome shotgun (WGS) entry which is preliminary data.</text>
</comment>
<evidence type="ECO:0000313" key="8">
    <source>
        <dbReference type="Proteomes" id="UP000198287"/>
    </source>
</evidence>
<dbReference type="Gene3D" id="3.40.50.300">
    <property type="entry name" value="P-loop containing nucleotide triphosphate hydrolases"/>
    <property type="match status" value="1"/>
</dbReference>
<dbReference type="GO" id="GO:0000103">
    <property type="term" value="P:sulfate assimilation"/>
    <property type="evidence" value="ECO:0007669"/>
    <property type="project" value="TreeGrafter"/>
</dbReference>
<dbReference type="Gene3D" id="3.30.420.10">
    <property type="entry name" value="Ribonuclease H-like superfamily/Ribonuclease H"/>
    <property type="match status" value="1"/>
</dbReference>
<comment type="pathway">
    <text evidence="1">Sulfur metabolism.</text>
</comment>
<dbReference type="InterPro" id="IPR059117">
    <property type="entry name" value="APS_kinase_dom"/>
</dbReference>
<dbReference type="EMBL" id="LNIX01000001">
    <property type="protein sequence ID" value="OXA61791.1"/>
    <property type="molecule type" value="Genomic_DNA"/>
</dbReference>
<evidence type="ECO:0000259" key="6">
    <source>
        <dbReference type="Pfam" id="PF01583"/>
    </source>
</evidence>
<dbReference type="Proteomes" id="UP000198287">
    <property type="component" value="Unassembled WGS sequence"/>
</dbReference>
<feature type="region of interest" description="Disordered" evidence="5">
    <location>
        <begin position="153"/>
        <end position="200"/>
    </location>
</feature>
<dbReference type="InterPro" id="IPR036397">
    <property type="entry name" value="RNaseH_sf"/>
</dbReference>
<feature type="region of interest" description="Disordered" evidence="5">
    <location>
        <begin position="269"/>
        <end position="299"/>
    </location>
</feature>
<keyword evidence="7" id="KW-0418">Kinase</keyword>
<dbReference type="PANTHER" id="PTHR11055:SF37">
    <property type="entry name" value="ATP SULFURYLASE 2"/>
    <property type="match status" value="1"/>
</dbReference>
<evidence type="ECO:0000256" key="5">
    <source>
        <dbReference type="SAM" id="MobiDB-lite"/>
    </source>
</evidence>
<evidence type="ECO:0000256" key="1">
    <source>
        <dbReference type="ARBA" id="ARBA00004678"/>
    </source>
</evidence>
<dbReference type="GO" id="GO:0004020">
    <property type="term" value="F:adenylylsulfate kinase activity"/>
    <property type="evidence" value="ECO:0007669"/>
    <property type="project" value="TreeGrafter"/>
</dbReference>
<keyword evidence="8" id="KW-1185">Reference proteome</keyword>
<accession>A0A226EY72</accession>
<reference evidence="7 8" key="1">
    <citation type="submission" date="2015-12" db="EMBL/GenBank/DDBJ databases">
        <title>The genome of Folsomia candida.</title>
        <authorList>
            <person name="Faddeeva A."/>
            <person name="Derks M.F."/>
            <person name="Anvar Y."/>
            <person name="Smit S."/>
            <person name="Van Straalen N."/>
            <person name="Roelofs D."/>
        </authorList>
    </citation>
    <scope>NUCLEOTIDE SEQUENCE [LARGE SCALE GENOMIC DNA]</scope>
    <source>
        <strain evidence="7 8">VU population</strain>
        <tissue evidence="7">Whole body</tissue>
    </source>
</reference>
<evidence type="ECO:0000313" key="7">
    <source>
        <dbReference type="EMBL" id="OXA61791.1"/>
    </source>
</evidence>
<evidence type="ECO:0000256" key="3">
    <source>
        <dbReference type="ARBA" id="ARBA00022741"/>
    </source>
</evidence>
<dbReference type="GO" id="GO:0003676">
    <property type="term" value="F:nucleic acid binding"/>
    <property type="evidence" value="ECO:0007669"/>
    <property type="project" value="InterPro"/>
</dbReference>
<gene>
    <name evidence="7" type="ORF">Fcan01_03776</name>
</gene>
<evidence type="ECO:0000256" key="4">
    <source>
        <dbReference type="ARBA" id="ARBA00022840"/>
    </source>
</evidence>
<feature type="compositionally biased region" description="Low complexity" evidence="5">
    <location>
        <begin position="153"/>
        <end position="190"/>
    </location>
</feature>
<proteinExistence type="predicted"/>
<keyword evidence="2" id="KW-0808">Transferase</keyword>
<feature type="domain" description="APS kinase" evidence="6">
    <location>
        <begin position="2"/>
        <end position="121"/>
    </location>
</feature>
<dbReference type="Pfam" id="PF01583">
    <property type="entry name" value="APS_kinase"/>
    <property type="match status" value="1"/>
</dbReference>
<dbReference type="PANTHER" id="PTHR11055">
    <property type="entry name" value="BIFUNCTIONAL 3'-PHOSPHOADENOSINE 5'-PHOSPHOSULFATE SYNTHASE"/>
    <property type="match status" value="1"/>
</dbReference>
<keyword evidence="4" id="KW-0067">ATP-binding</keyword>
<protein>
    <submittedName>
        <fullName evidence="7">Adenylyl-sulfate kinase</fullName>
    </submittedName>
</protein>
<dbReference type="AlphaFoldDB" id="A0A226EY72"/>